<gene>
    <name evidence="3" type="primary">preproLYCP</name>
</gene>
<sequence length="110" mass="12475">MAFLRTCLILAVAFTFLVQSVASDAFIVEEDDLTGYPTTIDAAMTTIRDRRDTPDKSILLNRLRRSLAQMYVGNHHFNENDLTSTHGGSRRWSNRKHQSRIYTGAQLSEA</sequence>
<accession>Q26338</accession>
<feature type="signal peptide" evidence="2">
    <location>
        <begin position="1"/>
        <end position="22"/>
    </location>
</feature>
<evidence type="ECO:0000313" key="3">
    <source>
        <dbReference type="EMBL" id="AAB29129.1"/>
    </source>
</evidence>
<proteinExistence type="evidence at transcript level"/>
<dbReference type="EMBL" id="S67281">
    <property type="protein sequence ID" value="AAB29129.1"/>
    <property type="molecule type" value="mRNA"/>
</dbReference>
<feature type="region of interest" description="Disordered" evidence="1">
    <location>
        <begin position="78"/>
        <end position="110"/>
    </location>
</feature>
<name>Q26338_LYMST</name>
<organism evidence="3">
    <name type="scientific">Lymnaea stagnalis</name>
    <name type="common">Great pond snail</name>
    <name type="synonym">Helix stagnalis</name>
    <dbReference type="NCBI Taxonomy" id="6523"/>
    <lineage>
        <taxon>Eukaryota</taxon>
        <taxon>Metazoa</taxon>
        <taxon>Spiralia</taxon>
        <taxon>Lophotrochozoa</taxon>
        <taxon>Mollusca</taxon>
        <taxon>Gastropoda</taxon>
        <taxon>Heterobranchia</taxon>
        <taxon>Euthyneura</taxon>
        <taxon>Panpulmonata</taxon>
        <taxon>Hygrophila</taxon>
        <taxon>Lymnaeoidea</taxon>
        <taxon>Lymnaeidae</taxon>
        <taxon>Lymnaea</taxon>
    </lineage>
</organism>
<keyword evidence="2" id="KW-0732">Signal</keyword>
<evidence type="ECO:0000256" key="1">
    <source>
        <dbReference type="SAM" id="MobiDB-lite"/>
    </source>
</evidence>
<reference evidence="3" key="1">
    <citation type="journal article" date="1993" name="Cell. Mol. Neurobiol.">
        <title>The isolation of a cDNA encoding a neuropeptide prohormone from the light yellow cells of Lymnaea stagnalis.</title>
        <authorList>
            <person name="Smit A.B."/>
            <person name="Hoek R.M."/>
            <person name="Geraerts W.P."/>
        </authorList>
    </citation>
    <scope>NUCLEOTIDE SEQUENCE</scope>
</reference>
<feature type="compositionally biased region" description="Basic residues" evidence="1">
    <location>
        <begin position="88"/>
        <end position="99"/>
    </location>
</feature>
<protein>
    <submittedName>
        <fullName evidence="3">PreproLYCP</fullName>
    </submittedName>
</protein>
<dbReference type="AlphaFoldDB" id="Q26338"/>
<evidence type="ECO:0000256" key="2">
    <source>
        <dbReference type="SAM" id="SignalP"/>
    </source>
</evidence>
<feature type="chain" id="PRO_5004203171" evidence="2">
    <location>
        <begin position="23"/>
        <end position="110"/>
    </location>
</feature>